<feature type="domain" description="Fungal lipase-type" evidence="3">
    <location>
        <begin position="174"/>
        <end position="274"/>
    </location>
</feature>
<feature type="region of interest" description="Disordered" evidence="1">
    <location>
        <begin position="334"/>
        <end position="363"/>
    </location>
</feature>
<evidence type="ECO:0000256" key="2">
    <source>
        <dbReference type="SAM" id="Phobius"/>
    </source>
</evidence>
<dbReference type="CDD" id="cd00519">
    <property type="entry name" value="Lipase_3"/>
    <property type="match status" value="2"/>
</dbReference>
<feature type="compositionally biased region" description="Low complexity" evidence="1">
    <location>
        <begin position="345"/>
        <end position="354"/>
    </location>
</feature>
<dbReference type="AlphaFoldDB" id="A0A3P3YMY9"/>
<dbReference type="Gene3D" id="3.40.50.1820">
    <property type="entry name" value="alpha/beta hydrolase"/>
    <property type="match status" value="3"/>
</dbReference>
<name>A0A3P3YMY9_PLABS</name>
<feature type="region of interest" description="Disordered" evidence="1">
    <location>
        <begin position="1"/>
        <end position="56"/>
    </location>
</feature>
<dbReference type="EMBL" id="OVEO01000017">
    <property type="protein sequence ID" value="SPR01484.1"/>
    <property type="molecule type" value="Genomic_DNA"/>
</dbReference>
<keyword evidence="2" id="KW-0472">Membrane</keyword>
<sequence>MTISSTPTTTTTAKGDDDDMGHVLRYLDSRRRRTTSAAPSPASSVDSGASATTATSTATVAVRGRAGQQKTAADDLAAHRALLIECGAACALSYMAGRRLAQLDPDEMCAGLRRPVRVLRALRSAGSAHALVLQSGADDLCVAFRGARHAPDDLRLYRPGDAARFYEAFPAAHPARVYAGALDCFRSIYAQVDQVVVEWLAAHADAHVRLTGHGSGALLAILQGCVLQRRLALGDRLSVVTFGAPRVGNAAFQARYRALVPRTYRVLYGYDPVCFVNVGEWKHVGRVFHLRKNGRVYDATFARFDHRLANMDDHDMGALLARLRKCRATALYAGRHRRARRSRSSSRSSSSSSSGDPAPSPHVADPIARDRLLTIAQVVSLPMSSPSATSASISMALRATDGLGARAVLVEHDPRWTAFAVDRHATLVVALHSADDNDDDAAVDWLDGSVRVHAGYLRDLLDRVQGGADRMLTDWTRHHRPGDVVVAGHGVDGAVAALLALHWQARFALGDALSLVTFGAEPVVARGHAFAWRARHLLRNAYRVVNARDPIILSDGGRAPFRPVGDVVHLRADHRVAYDHVADDVLAASMRPSDHEMHRYVAACRVWTGAFVQRAAAAMAATRASSSSPMRRVRVPTRSDPGPAPLFCDPPDRDLLLDLCHFASLAYRSRAQLLGLRAWPTGRPCTVRFVEFLESSKDSQAALFAYGNDLVVSFRGSMSEQDFKQDLSFKPTAFEEVFDVGDGARVHGGFMMQWRSIRAQLDLHVGAWLRRDGDARGQLFLTGHSLGGALAVITALYLEARFALGTRLLCATFGAPRVGNTWFKVAFRSMVANCYRVVNNADMVTAQVGGYALRHVGAVLHFRNDGYAYDSFWQRRGVNYSLTDHMLDNYKAKLAAWDDGELFPGEYRRGSPSARRLLPSLTPTCSSIGDRARNVIVTIVRRSSRRVTAPHPISGALTERVTESIHLALSSREQHIDSIAAGPVMRLLLLVFVVLALLLAPQADAKRRKHRKHIA</sequence>
<dbReference type="InterPro" id="IPR029058">
    <property type="entry name" value="AB_hydrolase_fold"/>
</dbReference>
<keyword evidence="4" id="KW-0496">Mitochondrion</keyword>
<dbReference type="Proteomes" id="UP000290189">
    <property type="component" value="Unassembled WGS sequence"/>
</dbReference>
<reference evidence="4 5" key="1">
    <citation type="submission" date="2018-03" db="EMBL/GenBank/DDBJ databases">
        <authorList>
            <person name="Fogelqvist J."/>
        </authorList>
    </citation>
    <scope>NUCLEOTIDE SEQUENCE [LARGE SCALE GENOMIC DNA]</scope>
</reference>
<feature type="compositionally biased region" description="Low complexity" evidence="1">
    <location>
        <begin position="1"/>
        <end position="12"/>
    </location>
</feature>
<proteinExistence type="predicted"/>
<organism evidence="4 5">
    <name type="scientific">Plasmodiophora brassicae</name>
    <name type="common">Clubroot disease agent</name>
    <dbReference type="NCBI Taxonomy" id="37360"/>
    <lineage>
        <taxon>Eukaryota</taxon>
        <taxon>Sar</taxon>
        <taxon>Rhizaria</taxon>
        <taxon>Endomyxa</taxon>
        <taxon>Phytomyxea</taxon>
        <taxon>Plasmodiophorida</taxon>
        <taxon>Plasmodiophoridae</taxon>
        <taxon>Plasmodiophora</taxon>
    </lineage>
</organism>
<evidence type="ECO:0000313" key="5">
    <source>
        <dbReference type="Proteomes" id="UP000290189"/>
    </source>
</evidence>
<evidence type="ECO:0000256" key="1">
    <source>
        <dbReference type="SAM" id="MobiDB-lite"/>
    </source>
</evidence>
<dbReference type="PANTHER" id="PTHR45856">
    <property type="entry name" value="ALPHA/BETA-HYDROLASES SUPERFAMILY PROTEIN"/>
    <property type="match status" value="1"/>
</dbReference>
<feature type="compositionally biased region" description="Basic residues" evidence="1">
    <location>
        <begin position="334"/>
        <end position="344"/>
    </location>
</feature>
<dbReference type="InterPro" id="IPR002921">
    <property type="entry name" value="Fungal_lipase-type"/>
</dbReference>
<gene>
    <name evidence="4" type="ORF">PLBR_LOCUS8699</name>
</gene>
<dbReference type="InterPro" id="IPR051218">
    <property type="entry name" value="Sec_MonoDiacylglyc_Lipase"/>
</dbReference>
<accession>A0A3P3YMY9</accession>
<keyword evidence="2" id="KW-0812">Transmembrane</keyword>
<dbReference type="GO" id="GO:0006629">
    <property type="term" value="P:lipid metabolic process"/>
    <property type="evidence" value="ECO:0007669"/>
    <property type="project" value="InterPro"/>
</dbReference>
<dbReference type="Pfam" id="PF01764">
    <property type="entry name" value="Lipase_3"/>
    <property type="match status" value="3"/>
</dbReference>
<evidence type="ECO:0000313" key="4">
    <source>
        <dbReference type="EMBL" id="SPR01484.1"/>
    </source>
</evidence>
<geneLocation type="mitochondrion" evidence="4"/>
<feature type="compositionally biased region" description="Low complexity" evidence="1">
    <location>
        <begin position="35"/>
        <end position="56"/>
    </location>
</feature>
<evidence type="ECO:0000259" key="3">
    <source>
        <dbReference type="Pfam" id="PF01764"/>
    </source>
</evidence>
<feature type="compositionally biased region" description="Basic and acidic residues" evidence="1">
    <location>
        <begin position="20"/>
        <end position="29"/>
    </location>
</feature>
<dbReference type="SUPFAM" id="SSF53474">
    <property type="entry name" value="alpha/beta-Hydrolases"/>
    <property type="match status" value="3"/>
</dbReference>
<feature type="transmembrane region" description="Helical" evidence="2">
    <location>
        <begin position="979"/>
        <end position="1000"/>
    </location>
</feature>
<feature type="domain" description="Fungal lipase-type" evidence="3">
    <location>
        <begin position="440"/>
        <end position="551"/>
    </location>
</feature>
<feature type="domain" description="Fungal lipase-type" evidence="3">
    <location>
        <begin position="711"/>
        <end position="845"/>
    </location>
</feature>
<dbReference type="PANTHER" id="PTHR45856:SF11">
    <property type="entry name" value="FUNGAL LIPASE-LIKE DOMAIN-CONTAINING PROTEIN"/>
    <property type="match status" value="1"/>
</dbReference>
<protein>
    <recommendedName>
        <fullName evidence="3">Fungal lipase-type domain-containing protein</fullName>
    </recommendedName>
</protein>
<keyword evidence="2" id="KW-1133">Transmembrane helix</keyword>